<name>A0AAV2GMV1_9ROSI</name>
<dbReference type="AlphaFoldDB" id="A0AAV2GMV1"/>
<proteinExistence type="predicted"/>
<sequence>MQGHNVVAAPSSSSRSIIGRRRHPLHCLARFILTSLPASLLLSPPIYLAGTPRRSQLLAHHRLVSNNGEI</sequence>
<reference evidence="1 2" key="1">
    <citation type="submission" date="2024-04" db="EMBL/GenBank/DDBJ databases">
        <authorList>
            <person name="Fracassetti M."/>
        </authorList>
    </citation>
    <scope>NUCLEOTIDE SEQUENCE [LARGE SCALE GENOMIC DNA]</scope>
</reference>
<protein>
    <submittedName>
        <fullName evidence="1">Uncharacterized protein</fullName>
    </submittedName>
</protein>
<dbReference type="EMBL" id="OZ034822">
    <property type="protein sequence ID" value="CAL1412004.1"/>
    <property type="molecule type" value="Genomic_DNA"/>
</dbReference>
<evidence type="ECO:0000313" key="1">
    <source>
        <dbReference type="EMBL" id="CAL1412004.1"/>
    </source>
</evidence>
<keyword evidence="2" id="KW-1185">Reference proteome</keyword>
<dbReference type="Proteomes" id="UP001497516">
    <property type="component" value="Chromosome 9"/>
</dbReference>
<gene>
    <name evidence="1" type="ORF">LTRI10_LOCUS51326</name>
</gene>
<accession>A0AAV2GMV1</accession>
<evidence type="ECO:0000313" key="2">
    <source>
        <dbReference type="Proteomes" id="UP001497516"/>
    </source>
</evidence>
<organism evidence="1 2">
    <name type="scientific">Linum trigynum</name>
    <dbReference type="NCBI Taxonomy" id="586398"/>
    <lineage>
        <taxon>Eukaryota</taxon>
        <taxon>Viridiplantae</taxon>
        <taxon>Streptophyta</taxon>
        <taxon>Embryophyta</taxon>
        <taxon>Tracheophyta</taxon>
        <taxon>Spermatophyta</taxon>
        <taxon>Magnoliopsida</taxon>
        <taxon>eudicotyledons</taxon>
        <taxon>Gunneridae</taxon>
        <taxon>Pentapetalae</taxon>
        <taxon>rosids</taxon>
        <taxon>fabids</taxon>
        <taxon>Malpighiales</taxon>
        <taxon>Linaceae</taxon>
        <taxon>Linum</taxon>
    </lineage>
</organism>